<dbReference type="RefSeq" id="WP_119319376.1">
    <property type="nucleotide sequence ID" value="NZ_AP025739.1"/>
</dbReference>
<feature type="compositionally biased region" description="Polar residues" evidence="1">
    <location>
        <begin position="1"/>
        <end position="10"/>
    </location>
</feature>
<evidence type="ECO:0000256" key="1">
    <source>
        <dbReference type="SAM" id="MobiDB-lite"/>
    </source>
</evidence>
<gene>
    <name evidence="2" type="ORF">CCAX7_49910</name>
</gene>
<protein>
    <submittedName>
        <fullName evidence="2">Uncharacterized protein</fullName>
    </submittedName>
</protein>
<dbReference type="Proteomes" id="UP000287394">
    <property type="component" value="Chromosome"/>
</dbReference>
<feature type="compositionally biased region" description="Low complexity" evidence="1">
    <location>
        <begin position="25"/>
        <end position="34"/>
    </location>
</feature>
<organism evidence="2 3">
    <name type="scientific">Capsulimonas corticalis</name>
    <dbReference type="NCBI Taxonomy" id="2219043"/>
    <lineage>
        <taxon>Bacteria</taxon>
        <taxon>Bacillati</taxon>
        <taxon>Armatimonadota</taxon>
        <taxon>Armatimonadia</taxon>
        <taxon>Capsulimonadales</taxon>
        <taxon>Capsulimonadaceae</taxon>
        <taxon>Capsulimonas</taxon>
    </lineage>
</organism>
<reference evidence="2 3" key="1">
    <citation type="journal article" date="2019" name="Int. J. Syst. Evol. Microbiol.">
        <title>Capsulimonas corticalis gen. nov., sp. nov., an aerobic capsulated bacterium, of a novel bacterial order, Capsulimonadales ord. nov., of the class Armatimonadia of the phylum Armatimonadetes.</title>
        <authorList>
            <person name="Li J."/>
            <person name="Kudo C."/>
            <person name="Tonouchi A."/>
        </authorList>
    </citation>
    <scope>NUCLEOTIDE SEQUENCE [LARGE SCALE GENOMIC DNA]</scope>
    <source>
        <strain evidence="2 3">AX-7</strain>
    </source>
</reference>
<name>A0A402CPT3_9BACT</name>
<feature type="region of interest" description="Disordered" evidence="1">
    <location>
        <begin position="1"/>
        <end position="34"/>
    </location>
</feature>
<accession>A0A402CPT3</accession>
<dbReference type="AlphaFoldDB" id="A0A402CPT3"/>
<dbReference type="EMBL" id="AP025739">
    <property type="protein sequence ID" value="BDI32940.1"/>
    <property type="molecule type" value="Genomic_DNA"/>
</dbReference>
<evidence type="ECO:0000313" key="3">
    <source>
        <dbReference type="Proteomes" id="UP000287394"/>
    </source>
</evidence>
<evidence type="ECO:0000313" key="2">
    <source>
        <dbReference type="EMBL" id="BDI32940.1"/>
    </source>
</evidence>
<sequence>MTGASDQIFSAQPDPEHHNGNSHPSSSDTTQVSLSSMPWLREDIEDAPFWKEVVAFNQLPQTTIDEHYGRYVAVYQGNIVDSDADEGELALRFYRTFGYVPVYIHKVGTEEGLVEIDD</sequence>
<proteinExistence type="predicted"/>
<keyword evidence="3" id="KW-1185">Reference proteome</keyword>
<dbReference type="KEGG" id="ccot:CCAX7_49910"/>